<evidence type="ECO:0000313" key="1">
    <source>
        <dbReference type="EMBL" id="TDL20147.1"/>
    </source>
</evidence>
<dbReference type="EMBL" id="ML170190">
    <property type="protein sequence ID" value="TDL20147.1"/>
    <property type="molecule type" value="Genomic_DNA"/>
</dbReference>
<evidence type="ECO:0008006" key="3">
    <source>
        <dbReference type="Google" id="ProtNLM"/>
    </source>
</evidence>
<proteinExistence type="predicted"/>
<dbReference type="VEuPathDB" id="FungiDB:BD410DRAFT_382753"/>
<keyword evidence="2" id="KW-1185">Reference proteome</keyword>
<evidence type="ECO:0000313" key="2">
    <source>
        <dbReference type="Proteomes" id="UP000294933"/>
    </source>
</evidence>
<gene>
    <name evidence="1" type="ORF">BD410DRAFT_382753</name>
</gene>
<organism evidence="1 2">
    <name type="scientific">Rickenella mellea</name>
    <dbReference type="NCBI Taxonomy" id="50990"/>
    <lineage>
        <taxon>Eukaryota</taxon>
        <taxon>Fungi</taxon>
        <taxon>Dikarya</taxon>
        <taxon>Basidiomycota</taxon>
        <taxon>Agaricomycotina</taxon>
        <taxon>Agaricomycetes</taxon>
        <taxon>Hymenochaetales</taxon>
        <taxon>Rickenellaceae</taxon>
        <taxon>Rickenella</taxon>
    </lineage>
</organism>
<dbReference type="OrthoDB" id="5345779at2759"/>
<sequence>MTETYVEPSSLDGKPTRRPAQLPVEIWCDIFATTTYLPVPLDSPIDSFTYFLADKGACDREIALSTSTKLSLLLVSKRFYALSVEYFFRHIVIRHYRHLLCLSEKLRGSVTLAAHVSNWTRGLDICFAHPHREHEEMKCRAALVVLQDNAPPSSLILNACRNSSRTLKTVHWGLGRPVGMHEVVSTFPSLQALRVCRVSYYRDPSFTASGLMDHIHTLHGGLMRICGWFRDVSLPSLKVVELELDDYFFANSYNHDDEEPANIAEFFTTHGNTIRKLVVRGVFGFIMKSIGRCQNPQYLIFDIDDIVALRTVHVPSVKFPGVKGIGITLQNSSARVDHDKIFPQLLRSCFPALRVIRMMDRLMFHPEDEIIWSDWEKGMAECGIRFEDLDGSKVFQERQ</sequence>
<dbReference type="AlphaFoldDB" id="A0A4Y7PXL3"/>
<reference evidence="1 2" key="1">
    <citation type="submission" date="2018-06" db="EMBL/GenBank/DDBJ databases">
        <title>A transcriptomic atlas of mushroom development highlights an independent origin of complex multicellularity.</title>
        <authorList>
            <consortium name="DOE Joint Genome Institute"/>
            <person name="Krizsan K."/>
            <person name="Almasi E."/>
            <person name="Merenyi Z."/>
            <person name="Sahu N."/>
            <person name="Viragh M."/>
            <person name="Koszo T."/>
            <person name="Mondo S."/>
            <person name="Kiss B."/>
            <person name="Balint B."/>
            <person name="Kues U."/>
            <person name="Barry K."/>
            <person name="Hegedus J.C."/>
            <person name="Henrissat B."/>
            <person name="Johnson J."/>
            <person name="Lipzen A."/>
            <person name="Ohm R."/>
            <person name="Nagy I."/>
            <person name="Pangilinan J."/>
            <person name="Yan J."/>
            <person name="Xiong Y."/>
            <person name="Grigoriev I.V."/>
            <person name="Hibbett D.S."/>
            <person name="Nagy L.G."/>
        </authorList>
    </citation>
    <scope>NUCLEOTIDE SEQUENCE [LARGE SCALE GENOMIC DNA]</scope>
    <source>
        <strain evidence="1 2">SZMC22713</strain>
    </source>
</reference>
<accession>A0A4Y7PXL3</accession>
<dbReference type="Proteomes" id="UP000294933">
    <property type="component" value="Unassembled WGS sequence"/>
</dbReference>
<name>A0A4Y7PXL3_9AGAM</name>
<protein>
    <recommendedName>
        <fullName evidence="3">F-box domain-containing protein</fullName>
    </recommendedName>
</protein>